<dbReference type="Proteomes" id="UP001303532">
    <property type="component" value="Chromosome"/>
</dbReference>
<evidence type="ECO:0000313" key="1">
    <source>
        <dbReference type="EMBL" id="WOV85646.1"/>
    </source>
</evidence>
<proteinExistence type="predicted"/>
<protein>
    <submittedName>
        <fullName evidence="1">Uncharacterized protein</fullName>
    </submittedName>
</protein>
<reference evidence="1 2" key="1">
    <citation type="submission" date="2023-01" db="EMBL/GenBank/DDBJ databases">
        <title>Sporosarcina sp. nov., isolated from Korean tranditional fermented seafood 'Jeotgal'.</title>
        <authorList>
            <person name="Yang A.-I."/>
        </authorList>
    </citation>
    <scope>NUCLEOTIDE SEQUENCE [LARGE SCALE GENOMIC DNA]</scope>
    <source>
        <strain evidence="1 2">B2O-1</strain>
    </source>
</reference>
<accession>A0ABZ0L1Y1</accession>
<sequence length="119" mass="13563">MNHPASLEEFVKHASKLQGDQKTLYVTQSDYTPEEIIVSDEDTAGGVNMQMIRLLASSDMDAVYWEEPFYDSGELEQVTIQLDSLKSFTRKVIPLEEMERMKSRFGTEPDAIQGEREPS</sequence>
<gene>
    <name evidence="1" type="ORF">PGH26_06840</name>
</gene>
<dbReference type="RefSeq" id="WP_323693244.1">
    <property type="nucleotide sequence ID" value="NZ_CP116341.1"/>
</dbReference>
<dbReference type="EMBL" id="CP116341">
    <property type="protein sequence ID" value="WOV85646.1"/>
    <property type="molecule type" value="Genomic_DNA"/>
</dbReference>
<name>A0ABZ0L1Y1_9BACL</name>
<evidence type="ECO:0000313" key="2">
    <source>
        <dbReference type="Proteomes" id="UP001303532"/>
    </source>
</evidence>
<organism evidence="1 2">
    <name type="scientific">Sporosarcina jeotgali</name>
    <dbReference type="NCBI Taxonomy" id="3020056"/>
    <lineage>
        <taxon>Bacteria</taxon>
        <taxon>Bacillati</taxon>
        <taxon>Bacillota</taxon>
        <taxon>Bacilli</taxon>
        <taxon>Bacillales</taxon>
        <taxon>Caryophanaceae</taxon>
        <taxon>Sporosarcina</taxon>
    </lineage>
</organism>
<keyword evidence="2" id="KW-1185">Reference proteome</keyword>